<evidence type="ECO:0000313" key="2">
    <source>
        <dbReference type="Proteomes" id="UP000075515"/>
    </source>
</evidence>
<organism evidence="1 2">
    <name type="scientific">Sorangium cellulosum</name>
    <name type="common">Polyangium cellulosum</name>
    <dbReference type="NCBI Taxonomy" id="56"/>
    <lineage>
        <taxon>Bacteria</taxon>
        <taxon>Pseudomonadati</taxon>
        <taxon>Myxococcota</taxon>
        <taxon>Polyangia</taxon>
        <taxon>Polyangiales</taxon>
        <taxon>Polyangiaceae</taxon>
        <taxon>Sorangium</taxon>
    </lineage>
</organism>
<sequence>MTTSSPTPPSAGGGGTPALGPIEACRAQVLRAYFANKFVTEANGATTVRLDIASRHVLGRVIYIVVECEDVWRGATVTVRIRTNDDRLTGVTQQILKVTNGTADVQSFTVRVGDTTALNDSANACAYTNLADFANKAIVKLSLRPHARADFDNWAEHIRDAGQNLPSIGIETTCAWQSFSLQNAVERPLLLENKKVYEIYDRRNTYNVLPEHTVKGTTARKKISHIENGFTNQVKYYFFNRIDNCYEICEVTQTSVRRRANGDEIDHIPAGYVESGPASAGGDAETNYYYNATPEDRTIHAEKWRYHRIISHGSRYGNRYYYLASRNANDMVDLVKMPDSRDVDEETGANRVRAAYIFENTARKYCNPRCFAGFLGALIQLGRDVVCTGMCFEDATSYPSVSHPNGDSVDTAYLATQHAEQLKIDALRDHYFTTILRGSGGWKKELADSRYRAKHEDHLHAGEFNVAMVVVLNR</sequence>
<gene>
    <name evidence="1" type="ORF">BE18_23905</name>
</gene>
<protein>
    <submittedName>
        <fullName evidence="1">Uncharacterized protein</fullName>
    </submittedName>
</protein>
<comment type="caution">
    <text evidence="1">The sequence shown here is derived from an EMBL/GenBank/DDBJ whole genome shotgun (WGS) entry which is preliminary data.</text>
</comment>
<dbReference type="AlphaFoldDB" id="A0A150SM15"/>
<dbReference type="Proteomes" id="UP000075515">
    <property type="component" value="Unassembled WGS sequence"/>
</dbReference>
<name>A0A150SM15_SORCE</name>
<reference evidence="1 2" key="1">
    <citation type="submission" date="2014-02" db="EMBL/GenBank/DDBJ databases">
        <title>The small core and large imbalanced accessory genome model reveals a collaborative survival strategy of Sorangium cellulosum strains in nature.</title>
        <authorList>
            <person name="Han K."/>
            <person name="Peng R."/>
            <person name="Blom J."/>
            <person name="Li Y.-Z."/>
        </authorList>
    </citation>
    <scope>NUCLEOTIDE SEQUENCE [LARGE SCALE GENOMIC DNA]</scope>
    <source>
        <strain evidence="1 2">So0149</strain>
    </source>
</reference>
<dbReference type="EMBL" id="JEMC01003521">
    <property type="protein sequence ID" value="KYF80686.1"/>
    <property type="molecule type" value="Genomic_DNA"/>
</dbReference>
<accession>A0A150SM15</accession>
<proteinExistence type="predicted"/>
<evidence type="ECO:0000313" key="1">
    <source>
        <dbReference type="EMBL" id="KYF80686.1"/>
    </source>
</evidence>